<organism evidence="2 3">
    <name type="scientific">Chlamydomonas eustigma</name>
    <dbReference type="NCBI Taxonomy" id="1157962"/>
    <lineage>
        <taxon>Eukaryota</taxon>
        <taxon>Viridiplantae</taxon>
        <taxon>Chlorophyta</taxon>
        <taxon>core chlorophytes</taxon>
        <taxon>Chlorophyceae</taxon>
        <taxon>CS clade</taxon>
        <taxon>Chlamydomonadales</taxon>
        <taxon>Chlamydomonadaceae</taxon>
        <taxon>Chlamydomonas</taxon>
    </lineage>
</organism>
<protein>
    <submittedName>
        <fullName evidence="2">Uncharacterized protein</fullName>
    </submittedName>
</protein>
<feature type="region of interest" description="Disordered" evidence="1">
    <location>
        <begin position="1"/>
        <end position="34"/>
    </location>
</feature>
<evidence type="ECO:0000313" key="2">
    <source>
        <dbReference type="EMBL" id="GAX77200.1"/>
    </source>
</evidence>
<feature type="compositionally biased region" description="Acidic residues" evidence="1">
    <location>
        <begin position="63"/>
        <end position="72"/>
    </location>
</feature>
<name>A0A250X354_9CHLO</name>
<accession>A0A250X354</accession>
<dbReference type="EMBL" id="BEGY01000023">
    <property type="protein sequence ID" value="GAX77200.1"/>
    <property type="molecule type" value="Genomic_DNA"/>
</dbReference>
<dbReference type="Proteomes" id="UP000232323">
    <property type="component" value="Unassembled WGS sequence"/>
</dbReference>
<gene>
    <name evidence="2" type="ORF">CEUSTIGMA_g4646.t1</name>
</gene>
<proteinExistence type="predicted"/>
<feature type="compositionally biased region" description="Basic and acidic residues" evidence="1">
    <location>
        <begin position="14"/>
        <end position="34"/>
    </location>
</feature>
<feature type="compositionally biased region" description="Polar residues" evidence="1">
    <location>
        <begin position="53"/>
        <end position="62"/>
    </location>
</feature>
<keyword evidence="3" id="KW-1185">Reference proteome</keyword>
<evidence type="ECO:0000256" key="1">
    <source>
        <dbReference type="SAM" id="MobiDB-lite"/>
    </source>
</evidence>
<dbReference type="AlphaFoldDB" id="A0A250X354"/>
<feature type="region of interest" description="Disordered" evidence="1">
    <location>
        <begin position="53"/>
        <end position="76"/>
    </location>
</feature>
<evidence type="ECO:0000313" key="3">
    <source>
        <dbReference type="Proteomes" id="UP000232323"/>
    </source>
</evidence>
<reference evidence="2 3" key="1">
    <citation type="submission" date="2017-08" db="EMBL/GenBank/DDBJ databases">
        <title>Acidophilic green algal genome provides insights into adaptation to an acidic environment.</title>
        <authorList>
            <person name="Hirooka S."/>
            <person name="Hirose Y."/>
            <person name="Kanesaki Y."/>
            <person name="Higuchi S."/>
            <person name="Fujiwara T."/>
            <person name="Onuma R."/>
            <person name="Era A."/>
            <person name="Ohbayashi R."/>
            <person name="Uzuka A."/>
            <person name="Nozaki H."/>
            <person name="Yoshikawa H."/>
            <person name="Miyagishima S.Y."/>
        </authorList>
    </citation>
    <scope>NUCLEOTIDE SEQUENCE [LARGE SCALE GENOMIC DNA]</scope>
    <source>
        <strain evidence="2 3">NIES-2499</strain>
    </source>
</reference>
<sequence>MVSSPSVHTQAKLAQDRAELQRRERARRAEERAERKARIRLLQTELEIVKSNLPTSVANNDPTELEEGDEYATGDGLSSAATTERLVSLSYHTAEVGVGQVNPLIRQFNLGHPARIAVEIVTNNSTPVPRSAMQLGVMISQHVSNMSVMQPHPSRMQITLEVVDHESGNPLAVRNQRGSRSFAFASPVPMDQRLMGMPQHAYTNPVFQHAELAGHPPYHHGTTPVGSAWNPPPPPSRFAVSFQQVQNPPAPPMVHNPVFSDHHDGVGSGMSYAPYRNVSEDTVLRHTVMDPKINVEASSIPNFSTQMSGLLTVLPYVKKMRKYIVANLHKLTGHIATQINLWLSSLVDPMQGIEFAYYSHMVVIEKMCPGATMWFEHTVSNLGMEVRSGVGETLNAIKALRSRVFDALGNVVDRVREDSAYPKKQLQFLEAWLQVVIKELCKPDAKELSIWAQGMIMGKHNLLSHSVPAHEDPMTFFKRVGQTFTIFTTHSPKAFCAELHKASVQDVFISGLPDYLQSVAEDTMRRVGVLHHSEDIVNALLVQDTQNA</sequence>
<comment type="caution">
    <text evidence="2">The sequence shown here is derived from an EMBL/GenBank/DDBJ whole genome shotgun (WGS) entry which is preliminary data.</text>
</comment>